<feature type="transmembrane region" description="Helical" evidence="5">
    <location>
        <begin position="6"/>
        <end position="26"/>
    </location>
</feature>
<feature type="transmembrane region" description="Helical" evidence="5">
    <location>
        <begin position="96"/>
        <end position="116"/>
    </location>
</feature>
<feature type="transmembrane region" description="Helical" evidence="5">
    <location>
        <begin position="68"/>
        <end position="84"/>
    </location>
</feature>
<evidence type="ECO:0000256" key="1">
    <source>
        <dbReference type="ARBA" id="ARBA00004141"/>
    </source>
</evidence>
<dbReference type="GO" id="GO:0016020">
    <property type="term" value="C:membrane"/>
    <property type="evidence" value="ECO:0007669"/>
    <property type="project" value="UniProtKB-SubCell"/>
</dbReference>
<sequence length="251" mass="28020">MNENLGLFGAILAIIAVMGTLMFTTGREVTVNNYVVNTYLYILLAILLCTLTIIAMNKYKIGENLGGWKMFGIFILLIIVLFGMQAVGRKHVFLRNVLWVVFIVLLGVILSPIFNLAVNTDVLWKSIITVVILVGVLTFIASRVPDNYFDSWGTYLSVALLALIVFEILDMLFFDPATSGRYKVYAVVAIVIFSGFVLYDTKNIYQNGKIAEAICNDKRIDRAECVDYPTQSVGLFLDIVNLFSSIVTVQQ</sequence>
<dbReference type="Pfam" id="PF01027">
    <property type="entry name" value="Bax1-I"/>
    <property type="match status" value="1"/>
</dbReference>
<reference evidence="6" key="1">
    <citation type="submission" date="2018-10" db="EMBL/GenBank/DDBJ databases">
        <title>Hidden diversity of soil giant viruses.</title>
        <authorList>
            <person name="Schulz F."/>
            <person name="Alteio L."/>
            <person name="Goudeau D."/>
            <person name="Ryan E.M."/>
            <person name="Malmstrom R.R."/>
            <person name="Blanchard J."/>
            <person name="Woyke T."/>
        </authorList>
    </citation>
    <scope>NUCLEOTIDE SEQUENCE</scope>
    <source>
        <strain evidence="6">HAV1</strain>
    </source>
</reference>
<dbReference type="EMBL" id="MK072246">
    <property type="protein sequence ID" value="AYV80653.1"/>
    <property type="molecule type" value="Genomic_DNA"/>
</dbReference>
<proteinExistence type="predicted"/>
<accession>A0A3G5A4A3</accession>
<evidence type="ECO:0000256" key="5">
    <source>
        <dbReference type="SAM" id="Phobius"/>
    </source>
</evidence>
<evidence type="ECO:0000256" key="2">
    <source>
        <dbReference type="ARBA" id="ARBA00022692"/>
    </source>
</evidence>
<feature type="transmembrane region" description="Helical" evidence="5">
    <location>
        <begin position="180"/>
        <end position="199"/>
    </location>
</feature>
<dbReference type="PANTHER" id="PTHR23291:SF50">
    <property type="entry name" value="PROTEIN LIFEGUARD 4"/>
    <property type="match status" value="1"/>
</dbReference>
<organism evidence="6">
    <name type="scientific">Harvfovirus sp</name>
    <dbReference type="NCBI Taxonomy" id="2487768"/>
    <lineage>
        <taxon>Viruses</taxon>
        <taxon>Varidnaviria</taxon>
        <taxon>Bamfordvirae</taxon>
        <taxon>Nucleocytoviricota</taxon>
        <taxon>Megaviricetes</taxon>
        <taxon>Imitervirales</taxon>
        <taxon>Mimiviridae</taxon>
        <taxon>Klosneuvirinae</taxon>
    </lineage>
</organism>
<feature type="transmembrane region" description="Helical" evidence="5">
    <location>
        <begin position="38"/>
        <end position="56"/>
    </location>
</feature>
<evidence type="ECO:0000313" key="6">
    <source>
        <dbReference type="EMBL" id="AYV80653.1"/>
    </source>
</evidence>
<keyword evidence="2 5" id="KW-0812">Transmembrane</keyword>
<evidence type="ECO:0000256" key="4">
    <source>
        <dbReference type="ARBA" id="ARBA00023136"/>
    </source>
</evidence>
<feature type="transmembrane region" description="Helical" evidence="5">
    <location>
        <begin position="152"/>
        <end position="174"/>
    </location>
</feature>
<dbReference type="InterPro" id="IPR006214">
    <property type="entry name" value="Bax_inhibitor_1-related"/>
</dbReference>
<name>A0A3G5A4A3_9VIRU</name>
<dbReference type="PANTHER" id="PTHR23291">
    <property type="entry name" value="BAX INHIBITOR-RELATED"/>
    <property type="match status" value="1"/>
</dbReference>
<keyword evidence="4 5" id="KW-0472">Membrane</keyword>
<comment type="subcellular location">
    <subcellularLocation>
        <location evidence="1">Membrane</location>
        <topology evidence="1">Multi-pass membrane protein</topology>
    </subcellularLocation>
</comment>
<gene>
    <name evidence="6" type="ORF">Harvfovirus4_17</name>
</gene>
<protein>
    <submittedName>
        <fullName evidence="6">BAX inhibitor BI-1</fullName>
    </submittedName>
</protein>
<keyword evidence="3 5" id="KW-1133">Transmembrane helix</keyword>
<feature type="transmembrane region" description="Helical" evidence="5">
    <location>
        <begin position="122"/>
        <end position="140"/>
    </location>
</feature>
<evidence type="ECO:0000256" key="3">
    <source>
        <dbReference type="ARBA" id="ARBA00022989"/>
    </source>
</evidence>